<dbReference type="RefSeq" id="WP_028482307.1">
    <property type="nucleotide sequence ID" value="NZ_LVVZ01000009.1"/>
</dbReference>
<dbReference type="EMBL" id="LVVZ01000009">
    <property type="protein sequence ID" value="OKL44988.1"/>
    <property type="molecule type" value="Genomic_DNA"/>
</dbReference>
<evidence type="ECO:0000313" key="1">
    <source>
        <dbReference type="EMBL" id="OKL44988.1"/>
    </source>
</evidence>
<organism evidence="1 2">
    <name type="scientific">Pseudovibrio exalbescens</name>
    <dbReference type="NCBI Taxonomy" id="197461"/>
    <lineage>
        <taxon>Bacteria</taxon>
        <taxon>Pseudomonadati</taxon>
        <taxon>Pseudomonadota</taxon>
        <taxon>Alphaproteobacteria</taxon>
        <taxon>Hyphomicrobiales</taxon>
        <taxon>Stappiaceae</taxon>
        <taxon>Pseudovibrio</taxon>
    </lineage>
</organism>
<dbReference type="Proteomes" id="UP000185783">
    <property type="component" value="Unassembled WGS sequence"/>
</dbReference>
<protein>
    <submittedName>
        <fullName evidence="1">Uncharacterized protein</fullName>
    </submittedName>
</protein>
<comment type="caution">
    <text evidence="1">The sequence shown here is derived from an EMBL/GenBank/DDBJ whole genome shotgun (WGS) entry which is preliminary data.</text>
</comment>
<keyword evidence="2" id="KW-1185">Reference proteome</keyword>
<accession>A0A1U7JJW7</accession>
<evidence type="ECO:0000313" key="2">
    <source>
        <dbReference type="Proteomes" id="UP000185783"/>
    </source>
</evidence>
<proteinExistence type="predicted"/>
<name>A0A1U7JJW7_9HYPH</name>
<sequence length="341" mass="37049">MMKLREIRQMLFDSKQLLQEELVLSRHGHSFVLRSNNASLLSELTSRLRNYIVDPDDKVDVGATIVVFEGEDVEMPFRWRQWPLVDGEGTGIRDLKKARAVRQASIGLTFLQSRKHRIARGACAENLDRIEEFIHQQFANELLSEGGVLCHATCIRMGERAIAIAGPDRERAEALANAVLVDPRAQLVTQGDVIVSGKPGFRPLAYVLAPKADAPMEGAAAEVPSRKKGQAKGKKKGAVVPSTKALALSTLVLTNRLDAADKEIDVRRINPLSRPGLITGVMVGATPFSAKPEGGYFAPGEAPSVRAYVQQLKNLDCYEARIDLGAGNMGHAAPALLETAA</sequence>
<dbReference type="STRING" id="197461.A3843_05670"/>
<reference evidence="1 2" key="1">
    <citation type="submission" date="2016-03" db="EMBL/GenBank/DDBJ databases">
        <title>Genome sequence of Nesiotobacter sp. nov., a moderately halophilic alphaproteobacterium isolated from the Yellow Sea, China.</title>
        <authorList>
            <person name="Zhang G."/>
            <person name="Zhang R."/>
        </authorList>
    </citation>
    <scope>NUCLEOTIDE SEQUENCE [LARGE SCALE GENOMIC DNA]</scope>
    <source>
        <strain evidence="1 2">WB1-6</strain>
    </source>
</reference>
<dbReference type="AlphaFoldDB" id="A0A1U7JJW7"/>
<gene>
    <name evidence="1" type="ORF">A3843_05670</name>
</gene>